<comment type="caution">
    <text evidence="1">The sequence shown here is derived from an EMBL/GenBank/DDBJ whole genome shotgun (WGS) entry which is preliminary data.</text>
</comment>
<dbReference type="EMBL" id="LDEV01003246">
    <property type="protein sequence ID" value="KLJ06217.1"/>
    <property type="molecule type" value="Genomic_DNA"/>
</dbReference>
<dbReference type="Proteomes" id="UP000053573">
    <property type="component" value="Unassembled WGS sequence"/>
</dbReference>
<sequence length="52" mass="6157">KEFSVSRTQLHYETVIEFQLFADTQITDIHTFFDKFHTAIVKLEVVNIIQTN</sequence>
<evidence type="ECO:0000313" key="1">
    <source>
        <dbReference type="EMBL" id="KLJ06217.1"/>
    </source>
</evidence>
<name>A0A0H1B5E2_9EURO</name>
<reference evidence="2" key="1">
    <citation type="journal article" date="2015" name="PLoS Genet.">
        <title>The dynamic genome and transcriptome of the human fungal pathogen Blastomyces and close relative Emmonsia.</title>
        <authorList>
            <person name="Munoz J.F."/>
            <person name="Gauthier G.M."/>
            <person name="Desjardins C.A."/>
            <person name="Gallo J.E."/>
            <person name="Holder J."/>
            <person name="Sullivan T.D."/>
            <person name="Marty A.J."/>
            <person name="Carmen J.C."/>
            <person name="Chen Z."/>
            <person name="Ding L."/>
            <person name="Gujja S."/>
            <person name="Magrini V."/>
            <person name="Misas E."/>
            <person name="Mitreva M."/>
            <person name="Priest M."/>
            <person name="Saif S."/>
            <person name="Whiston E.A."/>
            <person name="Young S."/>
            <person name="Zeng Q."/>
            <person name="Goldman W.E."/>
            <person name="Mardis E.R."/>
            <person name="Taylor J.W."/>
            <person name="McEwen J.G."/>
            <person name="Clay O.K."/>
            <person name="Klein B.S."/>
            <person name="Cuomo C.A."/>
        </authorList>
    </citation>
    <scope>NUCLEOTIDE SEQUENCE [LARGE SCALE GENOMIC DNA]</scope>
    <source>
        <strain evidence="2">UAMH 139</strain>
    </source>
</reference>
<dbReference type="AlphaFoldDB" id="A0A0H1B5E2"/>
<keyword evidence="2" id="KW-1185">Reference proteome</keyword>
<dbReference type="OrthoDB" id="4188685at2759"/>
<feature type="non-terminal residue" evidence="1">
    <location>
        <position position="1"/>
    </location>
</feature>
<proteinExistence type="predicted"/>
<protein>
    <submittedName>
        <fullName evidence="1">Uncharacterized protein</fullName>
    </submittedName>
</protein>
<gene>
    <name evidence="1" type="ORF">EMPG_10358</name>
</gene>
<evidence type="ECO:0000313" key="2">
    <source>
        <dbReference type="Proteomes" id="UP000053573"/>
    </source>
</evidence>
<organism evidence="1 2">
    <name type="scientific">Blastomyces silverae</name>
    <dbReference type="NCBI Taxonomy" id="2060906"/>
    <lineage>
        <taxon>Eukaryota</taxon>
        <taxon>Fungi</taxon>
        <taxon>Dikarya</taxon>
        <taxon>Ascomycota</taxon>
        <taxon>Pezizomycotina</taxon>
        <taxon>Eurotiomycetes</taxon>
        <taxon>Eurotiomycetidae</taxon>
        <taxon>Onygenales</taxon>
        <taxon>Ajellomycetaceae</taxon>
        <taxon>Blastomyces</taxon>
    </lineage>
</organism>
<feature type="non-terminal residue" evidence="1">
    <location>
        <position position="52"/>
    </location>
</feature>
<accession>A0A0H1B5E2</accession>